<comment type="catalytic activity">
    <reaction evidence="5">
        <text>L-proline + NAD(+) = (S)-1-pyrroline-5-carboxylate + NADH + 2 H(+)</text>
        <dbReference type="Rhea" id="RHEA:14105"/>
        <dbReference type="ChEBI" id="CHEBI:15378"/>
        <dbReference type="ChEBI" id="CHEBI:17388"/>
        <dbReference type="ChEBI" id="CHEBI:57540"/>
        <dbReference type="ChEBI" id="CHEBI:57945"/>
        <dbReference type="ChEBI" id="CHEBI:60039"/>
        <dbReference type="EC" id="1.5.1.2"/>
    </reaction>
</comment>
<dbReference type="GeneID" id="78371734"/>
<dbReference type="STRING" id="1121877.FEAC_04070"/>
<evidence type="ECO:0000256" key="8">
    <source>
        <dbReference type="RuleBase" id="RU003903"/>
    </source>
</evidence>
<evidence type="ECO:0000256" key="1">
    <source>
        <dbReference type="ARBA" id="ARBA00005525"/>
    </source>
</evidence>
<sequence>MYDLLVVGGGAMGGALAVGMGGAEGGPRSIAILDHTPAKAQAIASMLPAGAAVNTLEPAEVYLLAVKPHHMRGVLSSLPVGAKAISVAAGVRLEQLKSWAPSGCEVVRAMPNTACEIAAGVTAICGDENDGALIARAKELFQLVGEVFVIAENQFDVVSALSGSGPAYVFLLIEAMQEAGITLGIPASVSLDLARATIRGAGMLADSKRVDPRSLRLAVTSPGGMTAAAIAVFEELGLRHQTLAAVKAAAQRAQVLSAHADE</sequence>
<dbReference type="RefSeq" id="WP_052565260.1">
    <property type="nucleotide sequence ID" value="NZ_JQKF01000009.1"/>
</dbReference>
<evidence type="ECO:0000256" key="4">
    <source>
        <dbReference type="ARBA" id="ARBA00058118"/>
    </source>
</evidence>
<dbReference type="Pfam" id="PF03807">
    <property type="entry name" value="F420_oxidored"/>
    <property type="match status" value="1"/>
</dbReference>
<dbReference type="PIRSF" id="PIRSF000193">
    <property type="entry name" value="Pyrrol-5-carb_rd"/>
    <property type="match status" value="1"/>
</dbReference>
<evidence type="ECO:0000256" key="6">
    <source>
        <dbReference type="NCBIfam" id="TIGR00112"/>
    </source>
</evidence>
<dbReference type="FunFam" id="1.10.3730.10:FF:000001">
    <property type="entry name" value="Pyrroline-5-carboxylate reductase"/>
    <property type="match status" value="1"/>
</dbReference>
<dbReference type="PANTHER" id="PTHR11645:SF0">
    <property type="entry name" value="PYRROLINE-5-CARBOXYLATE REDUCTASE 3"/>
    <property type="match status" value="1"/>
</dbReference>
<accession>A0A0D8FWI9</accession>
<evidence type="ECO:0000256" key="5">
    <source>
        <dbReference type="HAMAP-Rule" id="MF_01925"/>
    </source>
</evidence>
<protein>
    <recommendedName>
        <fullName evidence="5 6">Pyrroline-5-carboxylate reductase</fullName>
        <shortName evidence="5">P5C reductase</shortName>
        <shortName evidence="5">P5CR</shortName>
        <ecNumber evidence="5 6">1.5.1.2</ecNumber>
    </recommendedName>
    <alternativeName>
        <fullName evidence="5">PCA reductase</fullName>
    </alternativeName>
</protein>
<dbReference type="Gene3D" id="1.10.3730.10">
    <property type="entry name" value="ProC C-terminal domain-like"/>
    <property type="match status" value="1"/>
</dbReference>
<dbReference type="InterPro" id="IPR053790">
    <property type="entry name" value="P5CR-like_CS"/>
</dbReference>
<evidence type="ECO:0000259" key="10">
    <source>
        <dbReference type="Pfam" id="PF14748"/>
    </source>
</evidence>
<comment type="subcellular location">
    <subcellularLocation>
        <location evidence="5">Cytoplasm</location>
    </subcellularLocation>
</comment>
<dbReference type="eggNOG" id="COG0345">
    <property type="taxonomic scope" value="Bacteria"/>
</dbReference>
<dbReference type="EC" id="1.5.1.2" evidence="5 6"/>
<dbReference type="PANTHER" id="PTHR11645">
    <property type="entry name" value="PYRROLINE-5-CARBOXYLATE REDUCTASE"/>
    <property type="match status" value="1"/>
</dbReference>
<reference evidence="11 12" key="1">
    <citation type="submission" date="2015-01" db="EMBL/GenBank/DDBJ databases">
        <title>Draft genome of the acidophilic iron oxidizer Ferrimicrobium acidiphilum strain T23.</title>
        <authorList>
            <person name="Poehlein A."/>
            <person name="Eisen S."/>
            <person name="Schloemann M."/>
            <person name="Johnson B.D."/>
            <person name="Daniel R."/>
            <person name="Muehling M."/>
        </authorList>
    </citation>
    <scope>NUCLEOTIDE SEQUENCE [LARGE SCALE GENOMIC DNA]</scope>
    <source>
        <strain evidence="11 12">T23</strain>
    </source>
</reference>
<proteinExistence type="inferred from homology"/>
<keyword evidence="5" id="KW-0963">Cytoplasm</keyword>
<keyword evidence="5 8" id="KW-0028">Amino-acid biosynthesis</keyword>
<dbReference type="Pfam" id="PF14748">
    <property type="entry name" value="P5CR_dimer"/>
    <property type="match status" value="1"/>
</dbReference>
<dbReference type="HAMAP" id="MF_01925">
    <property type="entry name" value="P5C_reductase"/>
    <property type="match status" value="1"/>
</dbReference>
<comment type="caution">
    <text evidence="11">The sequence shown here is derived from an EMBL/GenBank/DDBJ whole genome shotgun (WGS) entry which is preliminary data.</text>
</comment>
<dbReference type="SUPFAM" id="SSF51735">
    <property type="entry name" value="NAD(P)-binding Rossmann-fold domains"/>
    <property type="match status" value="1"/>
</dbReference>
<evidence type="ECO:0000256" key="7">
    <source>
        <dbReference type="PIRSR" id="PIRSR000193-1"/>
    </source>
</evidence>
<dbReference type="InterPro" id="IPR008927">
    <property type="entry name" value="6-PGluconate_DH-like_C_sf"/>
</dbReference>
<evidence type="ECO:0000313" key="11">
    <source>
        <dbReference type="EMBL" id="KJE77663.1"/>
    </source>
</evidence>
<name>A0A0D8FWI9_9ACTN</name>
<evidence type="ECO:0000256" key="2">
    <source>
        <dbReference type="ARBA" id="ARBA00022857"/>
    </source>
</evidence>
<comment type="pathway">
    <text evidence="5 8">Amino-acid biosynthesis; L-proline biosynthesis; L-proline from L-glutamate 5-semialdehyde: step 1/1.</text>
</comment>
<dbReference type="GO" id="GO:0055129">
    <property type="term" value="P:L-proline biosynthetic process"/>
    <property type="evidence" value="ECO:0007669"/>
    <property type="project" value="UniProtKB-UniRule"/>
</dbReference>
<dbReference type="InterPro" id="IPR028939">
    <property type="entry name" value="P5C_Rdtase_cat_N"/>
</dbReference>
<dbReference type="GO" id="GO:0004735">
    <property type="term" value="F:pyrroline-5-carboxylate reductase activity"/>
    <property type="evidence" value="ECO:0007669"/>
    <property type="project" value="UniProtKB-UniRule"/>
</dbReference>
<dbReference type="NCBIfam" id="TIGR00112">
    <property type="entry name" value="proC"/>
    <property type="match status" value="1"/>
</dbReference>
<dbReference type="UniPathway" id="UPA00098">
    <property type="reaction ID" value="UER00361"/>
</dbReference>
<keyword evidence="3 5" id="KW-0560">Oxidoreductase</keyword>
<dbReference type="EMBL" id="JXUW01000003">
    <property type="protein sequence ID" value="KJE77663.1"/>
    <property type="molecule type" value="Genomic_DNA"/>
</dbReference>
<comment type="catalytic activity">
    <reaction evidence="5 8">
        <text>L-proline + NADP(+) = (S)-1-pyrroline-5-carboxylate + NADPH + 2 H(+)</text>
        <dbReference type="Rhea" id="RHEA:14109"/>
        <dbReference type="ChEBI" id="CHEBI:15378"/>
        <dbReference type="ChEBI" id="CHEBI:17388"/>
        <dbReference type="ChEBI" id="CHEBI:57783"/>
        <dbReference type="ChEBI" id="CHEBI:58349"/>
        <dbReference type="ChEBI" id="CHEBI:60039"/>
        <dbReference type="EC" id="1.5.1.2"/>
    </reaction>
</comment>
<evidence type="ECO:0000313" key="12">
    <source>
        <dbReference type="Proteomes" id="UP000032336"/>
    </source>
</evidence>
<comment type="similarity">
    <text evidence="1 5 8">Belongs to the pyrroline-5-carboxylate reductase family.</text>
</comment>
<dbReference type="AlphaFoldDB" id="A0A0D8FWI9"/>
<keyword evidence="2 5" id="KW-0521">NADP</keyword>
<feature type="domain" description="Pyrroline-5-carboxylate reductase catalytic N-terminal" evidence="9">
    <location>
        <begin position="6"/>
        <end position="89"/>
    </location>
</feature>
<keyword evidence="5 8" id="KW-0641">Proline biosynthesis</keyword>
<dbReference type="GO" id="GO:0005737">
    <property type="term" value="C:cytoplasm"/>
    <property type="evidence" value="ECO:0007669"/>
    <property type="project" value="UniProtKB-SubCell"/>
</dbReference>
<keyword evidence="12" id="KW-1185">Reference proteome</keyword>
<dbReference type="InterPro" id="IPR029036">
    <property type="entry name" value="P5CR_dimer"/>
</dbReference>
<organism evidence="11 12">
    <name type="scientific">Ferrimicrobium acidiphilum DSM 19497</name>
    <dbReference type="NCBI Taxonomy" id="1121877"/>
    <lineage>
        <taxon>Bacteria</taxon>
        <taxon>Bacillati</taxon>
        <taxon>Actinomycetota</taxon>
        <taxon>Acidimicrobiia</taxon>
        <taxon>Acidimicrobiales</taxon>
        <taxon>Acidimicrobiaceae</taxon>
        <taxon>Ferrimicrobium</taxon>
    </lineage>
</organism>
<dbReference type="PROSITE" id="PS00521">
    <property type="entry name" value="P5CR"/>
    <property type="match status" value="1"/>
</dbReference>
<evidence type="ECO:0000256" key="3">
    <source>
        <dbReference type="ARBA" id="ARBA00023002"/>
    </source>
</evidence>
<dbReference type="InterPro" id="IPR036291">
    <property type="entry name" value="NAD(P)-bd_dom_sf"/>
</dbReference>
<dbReference type="Gene3D" id="3.40.50.720">
    <property type="entry name" value="NAD(P)-binding Rossmann-like Domain"/>
    <property type="match status" value="1"/>
</dbReference>
<comment type="function">
    <text evidence="4 5">Catalyzes the reduction of 1-pyrroline-5-carboxylate (PCA) to L-proline.</text>
</comment>
<dbReference type="InterPro" id="IPR000304">
    <property type="entry name" value="Pyrroline-COOH_reductase"/>
</dbReference>
<dbReference type="PATRIC" id="fig|1121877.4.peg.442"/>
<feature type="binding site" evidence="7">
    <location>
        <begin position="65"/>
        <end position="68"/>
    </location>
    <ligand>
        <name>NADP(+)</name>
        <dbReference type="ChEBI" id="CHEBI:58349"/>
    </ligand>
</feature>
<evidence type="ECO:0000259" key="9">
    <source>
        <dbReference type="Pfam" id="PF03807"/>
    </source>
</evidence>
<dbReference type="Proteomes" id="UP000032336">
    <property type="component" value="Unassembled WGS sequence"/>
</dbReference>
<dbReference type="SUPFAM" id="SSF48179">
    <property type="entry name" value="6-phosphogluconate dehydrogenase C-terminal domain-like"/>
    <property type="match status" value="1"/>
</dbReference>
<dbReference type="OrthoDB" id="9805754at2"/>
<feature type="domain" description="Pyrroline-5-carboxylate reductase dimerisation" evidence="10">
    <location>
        <begin position="152"/>
        <end position="254"/>
    </location>
</feature>
<gene>
    <name evidence="5 11" type="primary">proC</name>
    <name evidence="11" type="ORF">FEAC_04070</name>
</gene>